<dbReference type="GO" id="GO:0006284">
    <property type="term" value="P:base-excision repair"/>
    <property type="evidence" value="ECO:0007669"/>
    <property type="project" value="InterPro"/>
</dbReference>
<dbReference type="PANTHER" id="PTHR22993">
    <property type="entry name" value="FORMAMIDOPYRIMIDINE-DNA GLYCOSYLASE"/>
    <property type="match status" value="1"/>
</dbReference>
<evidence type="ECO:0000313" key="3">
    <source>
        <dbReference type="Proteomes" id="UP000253099"/>
    </source>
</evidence>
<feature type="domain" description="Formamidopyrimidine-DNA glycosylase H2TH DNA-binding" evidence="1">
    <location>
        <begin position="65"/>
        <end position="157"/>
    </location>
</feature>
<dbReference type="EC" id="4.2.99.18" evidence="2"/>
<dbReference type="SMART" id="SM01232">
    <property type="entry name" value="H2TH"/>
    <property type="match status" value="1"/>
</dbReference>
<dbReference type="InterPro" id="IPR010979">
    <property type="entry name" value="Ribosomal_uS13-like_H2TH"/>
</dbReference>
<dbReference type="Proteomes" id="UP000253099">
    <property type="component" value="Unassembled WGS sequence"/>
</dbReference>
<dbReference type="PANTHER" id="PTHR22993:SF9">
    <property type="entry name" value="FORMAMIDOPYRIMIDINE-DNA GLYCOSYLASE"/>
    <property type="match status" value="1"/>
</dbReference>
<sequence length="163" mass="18806">MIVLGEDTNIRYMVKGEEIPEKHQLLIKFNDSSALVSSARMYAQLHVSPVNSYNNEYYDIVKEKPSPFSDDFNMKYFEELLDGVRPTTSIKSFLATKQRIPGLGNGTLQDILFNAKIHPKTKIKKLSKEQKKDLFNSIKNTLSEMTEKAEEALKNLYLITWRI</sequence>
<evidence type="ECO:0000313" key="2">
    <source>
        <dbReference type="EMBL" id="RBQ24254.1"/>
    </source>
</evidence>
<protein>
    <submittedName>
        <fullName evidence="2">Formamidopyrimidine-DNA glycosylase</fullName>
        <ecNumber evidence="2">4.2.99.18</ecNumber>
    </submittedName>
</protein>
<keyword evidence="2" id="KW-0456">Lyase</keyword>
<dbReference type="AlphaFoldDB" id="A0A366MF90"/>
<comment type="caution">
    <text evidence="2">The sequence shown here is derived from an EMBL/GenBank/DDBJ whole genome shotgun (WGS) entry which is preliminary data.</text>
</comment>
<name>A0A366MF90_9EURY</name>
<evidence type="ECO:0000259" key="1">
    <source>
        <dbReference type="SMART" id="SM01232"/>
    </source>
</evidence>
<reference evidence="2 3" key="1">
    <citation type="submission" date="2018-06" db="EMBL/GenBank/DDBJ databases">
        <title>Genomic insight into two independent archaeal endosymbiosis events.</title>
        <authorList>
            <person name="Lind A.E."/>
            <person name="Lewis W.H."/>
            <person name="Spang A."/>
            <person name="Guy L."/>
            <person name="Embley M.T."/>
            <person name="Ettema T.J.G."/>
        </authorList>
    </citation>
    <scope>NUCLEOTIDE SEQUENCE [LARGE SCALE GENOMIC DNA]</scope>
    <source>
        <strain evidence="2">NOE</strain>
    </source>
</reference>
<accession>A0A366MF90</accession>
<organism evidence="2 3">
    <name type="scientific">Candidatus Methanobinarius endosymbioticus</name>
    <dbReference type="NCBI Taxonomy" id="2006182"/>
    <lineage>
        <taxon>Archaea</taxon>
        <taxon>Methanobacteriati</taxon>
        <taxon>Methanobacteriota</taxon>
        <taxon>Methanomada group</taxon>
        <taxon>Methanobacteria</taxon>
        <taxon>Methanobacteriales</taxon>
        <taxon>Methanobacteriaceae</taxon>
        <taxon>Candidatus Methanobinarius</taxon>
    </lineage>
</organism>
<dbReference type="GO" id="GO:0140078">
    <property type="term" value="F:class I DNA-(apurinic or apyrimidinic site) endonuclease activity"/>
    <property type="evidence" value="ECO:0007669"/>
    <property type="project" value="UniProtKB-EC"/>
</dbReference>
<proteinExistence type="predicted"/>
<dbReference type="GO" id="GO:0034039">
    <property type="term" value="F:8-oxo-7,8-dihydroguanine DNA N-glycosylase activity"/>
    <property type="evidence" value="ECO:0007669"/>
    <property type="project" value="TreeGrafter"/>
</dbReference>
<dbReference type="EMBL" id="NIZT01000008">
    <property type="protein sequence ID" value="RBQ24254.1"/>
    <property type="molecule type" value="Genomic_DNA"/>
</dbReference>
<dbReference type="GO" id="GO:0008270">
    <property type="term" value="F:zinc ion binding"/>
    <property type="evidence" value="ECO:0007669"/>
    <property type="project" value="InterPro"/>
</dbReference>
<keyword evidence="3" id="KW-1185">Reference proteome</keyword>
<dbReference type="GO" id="GO:0003684">
    <property type="term" value="F:damaged DNA binding"/>
    <property type="evidence" value="ECO:0007669"/>
    <property type="project" value="InterPro"/>
</dbReference>
<gene>
    <name evidence="2" type="primary">mutM</name>
    <name evidence="2" type="ORF">ALNOE001_03790</name>
</gene>
<dbReference type="Pfam" id="PF06831">
    <property type="entry name" value="H2TH"/>
    <property type="match status" value="1"/>
</dbReference>
<dbReference type="Gene3D" id="1.10.8.50">
    <property type="match status" value="1"/>
</dbReference>
<dbReference type="SUPFAM" id="SSF46946">
    <property type="entry name" value="S13-like H2TH domain"/>
    <property type="match status" value="1"/>
</dbReference>
<dbReference type="InterPro" id="IPR015886">
    <property type="entry name" value="H2TH_FPG"/>
</dbReference>